<evidence type="ECO:0000259" key="3">
    <source>
        <dbReference type="Pfam" id="PF00561"/>
    </source>
</evidence>
<dbReference type="InterPro" id="IPR029058">
    <property type="entry name" value="AB_hydrolase_fold"/>
</dbReference>
<keyword evidence="1" id="KW-0378">Hydrolase</keyword>
<evidence type="ECO:0000256" key="1">
    <source>
        <dbReference type="ARBA" id="ARBA00022801"/>
    </source>
</evidence>
<comment type="similarity">
    <text evidence="2">Belongs to the AB hydrolase superfamily. Epoxide hydrolase family.</text>
</comment>
<evidence type="ECO:0000313" key="5">
    <source>
        <dbReference type="Proteomes" id="UP001328107"/>
    </source>
</evidence>
<name>A0AAN5I284_9BILA</name>
<dbReference type="SUPFAM" id="SSF53474">
    <property type="entry name" value="alpha/beta-Hydrolases"/>
    <property type="match status" value="1"/>
</dbReference>
<dbReference type="PRINTS" id="PR00412">
    <property type="entry name" value="EPOXHYDRLASE"/>
</dbReference>
<dbReference type="InterPro" id="IPR000073">
    <property type="entry name" value="AB_hydrolase_1"/>
</dbReference>
<feature type="domain" description="AB hydrolase-1" evidence="3">
    <location>
        <begin position="83"/>
        <end position="333"/>
    </location>
</feature>
<dbReference type="Pfam" id="PF00561">
    <property type="entry name" value="Abhydrolase_1"/>
    <property type="match status" value="1"/>
</dbReference>
<dbReference type="Proteomes" id="UP001328107">
    <property type="component" value="Unassembled WGS sequence"/>
</dbReference>
<proteinExistence type="inferred from homology"/>
<protein>
    <recommendedName>
        <fullName evidence="3">AB hydrolase-1 domain-containing protein</fullName>
    </recommendedName>
</protein>
<dbReference type="PRINTS" id="PR00111">
    <property type="entry name" value="ABHYDROLASE"/>
</dbReference>
<accession>A0AAN5I284</accession>
<gene>
    <name evidence="4" type="ORF">PMAYCL1PPCAC_19214</name>
</gene>
<dbReference type="InterPro" id="IPR000639">
    <property type="entry name" value="Epox_hydrolase-like"/>
</dbReference>
<keyword evidence="5" id="KW-1185">Reference proteome</keyword>
<dbReference type="PANTHER" id="PTHR43329">
    <property type="entry name" value="EPOXIDE HYDROLASE"/>
    <property type="match status" value="1"/>
</dbReference>
<sequence length="352" mass="40559">KGEMAGVLSRLAKTIALKLAQYYYSSAAFLYLFWRWIRTGGAALTFKERQMPRKLLDNYNHKYIRLPSGINMHYVEAGDSSAPLMVMVHGYPEFWYSWRFQIDHFKDRYRVVAIDQRGYGDSSKPPNVKDYSATLLAQDLEDLIHALGYNSAVVMGHDWGGAVAWRHALKFPESVDRLIICNCPHPAAFGALLAKNKKQQSNSWYMLFFQTPRIPEATVAADDFQMLEKMFWSRGYGLRNKENFTAEDMEAWKYSFSQPDTLRSAINYYRCLYQFPDKADRKIGKCMVKTLIVWGEEDLALVKEGATLSVEWCEDATLHFIPGASHWVQQDEPNLVNKYADEFLTSDLKSSI</sequence>
<reference evidence="5" key="1">
    <citation type="submission" date="2022-10" db="EMBL/GenBank/DDBJ databases">
        <title>Genome assembly of Pristionchus species.</title>
        <authorList>
            <person name="Yoshida K."/>
            <person name="Sommer R.J."/>
        </authorList>
    </citation>
    <scope>NUCLEOTIDE SEQUENCE [LARGE SCALE GENOMIC DNA]</scope>
    <source>
        <strain evidence="5">RS5460</strain>
    </source>
</reference>
<dbReference type="GO" id="GO:0004301">
    <property type="term" value="F:epoxide hydrolase activity"/>
    <property type="evidence" value="ECO:0007669"/>
    <property type="project" value="UniProtKB-ARBA"/>
</dbReference>
<evidence type="ECO:0000256" key="2">
    <source>
        <dbReference type="ARBA" id="ARBA00038334"/>
    </source>
</evidence>
<dbReference type="AlphaFoldDB" id="A0AAN5I284"/>
<organism evidence="4 5">
    <name type="scientific">Pristionchus mayeri</name>
    <dbReference type="NCBI Taxonomy" id="1317129"/>
    <lineage>
        <taxon>Eukaryota</taxon>
        <taxon>Metazoa</taxon>
        <taxon>Ecdysozoa</taxon>
        <taxon>Nematoda</taxon>
        <taxon>Chromadorea</taxon>
        <taxon>Rhabditida</taxon>
        <taxon>Rhabditina</taxon>
        <taxon>Diplogasteromorpha</taxon>
        <taxon>Diplogasteroidea</taxon>
        <taxon>Neodiplogasteridae</taxon>
        <taxon>Pristionchus</taxon>
    </lineage>
</organism>
<feature type="non-terminal residue" evidence="4">
    <location>
        <position position="1"/>
    </location>
</feature>
<comment type="caution">
    <text evidence="4">The sequence shown here is derived from an EMBL/GenBank/DDBJ whole genome shotgun (WGS) entry which is preliminary data.</text>
</comment>
<dbReference type="EMBL" id="BTRK01000004">
    <property type="protein sequence ID" value="GMR49019.1"/>
    <property type="molecule type" value="Genomic_DNA"/>
</dbReference>
<dbReference type="Gene3D" id="3.40.50.1820">
    <property type="entry name" value="alpha/beta hydrolase"/>
    <property type="match status" value="1"/>
</dbReference>
<evidence type="ECO:0000313" key="4">
    <source>
        <dbReference type="EMBL" id="GMR49019.1"/>
    </source>
</evidence>